<dbReference type="PANTHER" id="PTHR21299">
    <property type="entry name" value="CYTIDYLATE KINASE/PANTOATE-BETA-ALANINE LIGASE"/>
    <property type="match status" value="1"/>
</dbReference>
<evidence type="ECO:0000313" key="10">
    <source>
        <dbReference type="Proteomes" id="UP001595818"/>
    </source>
</evidence>
<dbReference type="RefSeq" id="WP_377064506.1">
    <property type="nucleotide sequence ID" value="NZ_JBHSJJ010000005.1"/>
</dbReference>
<keyword evidence="6 8" id="KW-0067">ATP-binding</keyword>
<dbReference type="PANTHER" id="PTHR21299:SF1">
    <property type="entry name" value="PANTOATE--BETA-ALANINE LIGASE"/>
    <property type="match status" value="1"/>
</dbReference>
<comment type="subunit">
    <text evidence="8">Homodimer.</text>
</comment>
<evidence type="ECO:0000256" key="5">
    <source>
        <dbReference type="ARBA" id="ARBA00022741"/>
    </source>
</evidence>
<reference evidence="10" key="1">
    <citation type="journal article" date="2019" name="Int. J. Syst. Evol. Microbiol.">
        <title>The Global Catalogue of Microorganisms (GCM) 10K type strain sequencing project: providing services to taxonomists for standard genome sequencing and annotation.</title>
        <authorList>
            <consortium name="The Broad Institute Genomics Platform"/>
            <consortium name="The Broad Institute Genome Sequencing Center for Infectious Disease"/>
            <person name="Wu L."/>
            <person name="Ma J."/>
        </authorList>
    </citation>
    <scope>NUCLEOTIDE SEQUENCE [LARGE SCALE GENOMIC DNA]</scope>
    <source>
        <strain evidence="10">CGMCC 4.7466</strain>
    </source>
</reference>
<comment type="catalytic activity">
    <reaction evidence="7 8">
        <text>(R)-pantoate + beta-alanine + ATP = (R)-pantothenate + AMP + diphosphate + H(+)</text>
        <dbReference type="Rhea" id="RHEA:10912"/>
        <dbReference type="ChEBI" id="CHEBI:15378"/>
        <dbReference type="ChEBI" id="CHEBI:15980"/>
        <dbReference type="ChEBI" id="CHEBI:29032"/>
        <dbReference type="ChEBI" id="CHEBI:30616"/>
        <dbReference type="ChEBI" id="CHEBI:33019"/>
        <dbReference type="ChEBI" id="CHEBI:57966"/>
        <dbReference type="ChEBI" id="CHEBI:456215"/>
        <dbReference type="EC" id="6.3.2.1"/>
    </reaction>
</comment>
<feature type="binding site" evidence="8">
    <location>
        <begin position="196"/>
        <end position="199"/>
    </location>
    <ligand>
        <name>ATP</name>
        <dbReference type="ChEBI" id="CHEBI:30616"/>
    </ligand>
</feature>
<proteinExistence type="inferred from homology"/>
<name>A0ABV9T0P2_9BACT</name>
<keyword evidence="8" id="KW-0963">Cytoplasm</keyword>
<dbReference type="Gene3D" id="3.40.50.620">
    <property type="entry name" value="HUPs"/>
    <property type="match status" value="1"/>
</dbReference>
<comment type="function">
    <text evidence="8">Catalyzes the condensation of pantoate with beta-alanine in an ATP-dependent reaction via a pantoyl-adenylate intermediate.</text>
</comment>
<protein>
    <recommendedName>
        <fullName evidence="8">Pantothenate synthetase</fullName>
        <shortName evidence="8">PS</shortName>
        <ecNumber evidence="8">6.3.2.1</ecNumber>
    </recommendedName>
    <alternativeName>
        <fullName evidence="8">Pantoate--beta-alanine ligase</fullName>
    </alternativeName>
    <alternativeName>
        <fullName evidence="8">Pantoate-activating enzyme</fullName>
    </alternativeName>
</protein>
<dbReference type="GO" id="GO:0004592">
    <property type="term" value="F:pantoate-beta-alanine ligase activity"/>
    <property type="evidence" value="ECO:0007669"/>
    <property type="project" value="UniProtKB-EC"/>
</dbReference>
<evidence type="ECO:0000256" key="1">
    <source>
        <dbReference type="ARBA" id="ARBA00004990"/>
    </source>
</evidence>
<comment type="similarity">
    <text evidence="2 8">Belongs to the pantothenate synthetase family.</text>
</comment>
<comment type="miscellaneous">
    <text evidence="8">The reaction proceeds by a bi uni uni bi ping pong mechanism.</text>
</comment>
<accession>A0ABV9T0P2</accession>
<feature type="active site" description="Proton donor" evidence="8">
    <location>
        <position position="49"/>
    </location>
</feature>
<feature type="binding site" evidence="8">
    <location>
        <begin position="42"/>
        <end position="49"/>
    </location>
    <ligand>
        <name>ATP</name>
        <dbReference type="ChEBI" id="CHEBI:30616"/>
    </ligand>
</feature>
<comment type="pathway">
    <text evidence="1 8">Cofactor biosynthesis; (R)-pantothenate biosynthesis; (R)-pantothenate from (R)-pantoate and beta-alanine: step 1/1.</text>
</comment>
<comment type="caution">
    <text evidence="8">Lacks conserved residue(s) required for the propagation of feature annotation.</text>
</comment>
<evidence type="ECO:0000256" key="2">
    <source>
        <dbReference type="ARBA" id="ARBA00009256"/>
    </source>
</evidence>
<evidence type="ECO:0000256" key="7">
    <source>
        <dbReference type="ARBA" id="ARBA00048258"/>
    </source>
</evidence>
<dbReference type="CDD" id="cd00560">
    <property type="entry name" value="PanC"/>
    <property type="match status" value="1"/>
</dbReference>
<dbReference type="EMBL" id="JBHSJJ010000005">
    <property type="protein sequence ID" value="MFC4872268.1"/>
    <property type="molecule type" value="Genomic_DNA"/>
</dbReference>
<sequence>MHLFCCTNALVVLEILHTISAVRSALKPLKATHKTIGLVPTMGALHEGHLELVKKSKLYSEFTVVTIFVNPIQFNNSEDLEKYPRQLEKDLEKLRAISVDFVFIPEISEIYPHPVGLTFQFGDLENLLEGSFRPGHFNGVAIIVSKLFHIIQPDSAFFGQKDLQQVAVIKRLVRDLSFDLEIKVVPTMREPDGLALSSRNLRLSSEGRKNAKVLFEVITECRDELLKGENWFQIREKAKLKLDATPSVKLEYLEMVLTDEFKPVDVLVPGESHSICIAAFVENIRLIDNINFSPENNIN</sequence>
<feature type="binding site" evidence="8">
    <location>
        <position position="73"/>
    </location>
    <ligand>
        <name>beta-alanine</name>
        <dbReference type="ChEBI" id="CHEBI:57966"/>
    </ligand>
</feature>
<dbReference type="Gene3D" id="3.30.1300.10">
    <property type="entry name" value="Pantoate-beta-alanine ligase, C-terminal domain"/>
    <property type="match status" value="1"/>
</dbReference>
<keyword evidence="10" id="KW-1185">Reference proteome</keyword>
<keyword evidence="5 8" id="KW-0547">Nucleotide-binding</keyword>
<comment type="caution">
    <text evidence="9">The sequence shown here is derived from an EMBL/GenBank/DDBJ whole genome shotgun (WGS) entry which is preliminary data.</text>
</comment>
<keyword evidence="4 8" id="KW-0566">Pantothenate biosynthesis</keyword>
<organism evidence="9 10">
    <name type="scientific">Negadavirga shengliensis</name>
    <dbReference type="NCBI Taxonomy" id="1389218"/>
    <lineage>
        <taxon>Bacteria</taxon>
        <taxon>Pseudomonadati</taxon>
        <taxon>Bacteroidota</taxon>
        <taxon>Cytophagia</taxon>
        <taxon>Cytophagales</taxon>
        <taxon>Cyclobacteriaceae</taxon>
        <taxon>Negadavirga</taxon>
    </lineage>
</organism>
<evidence type="ECO:0000256" key="3">
    <source>
        <dbReference type="ARBA" id="ARBA00022598"/>
    </source>
</evidence>
<keyword evidence="3 8" id="KW-0436">Ligase</keyword>
<feature type="binding site" evidence="8">
    <location>
        <position position="73"/>
    </location>
    <ligand>
        <name>(R)-pantoate</name>
        <dbReference type="ChEBI" id="CHEBI:15980"/>
    </ligand>
</feature>
<gene>
    <name evidence="8 9" type="primary">panC</name>
    <name evidence="9" type="ORF">ACFPFU_11245</name>
</gene>
<feature type="binding site" evidence="8">
    <location>
        <begin position="159"/>
        <end position="162"/>
    </location>
    <ligand>
        <name>ATP</name>
        <dbReference type="ChEBI" id="CHEBI:30616"/>
    </ligand>
</feature>
<dbReference type="InterPro" id="IPR003721">
    <property type="entry name" value="Pantoate_ligase"/>
</dbReference>
<feature type="binding site" evidence="8">
    <location>
        <position position="165"/>
    </location>
    <ligand>
        <name>(R)-pantoate</name>
        <dbReference type="ChEBI" id="CHEBI:15980"/>
    </ligand>
</feature>
<dbReference type="Proteomes" id="UP001595818">
    <property type="component" value="Unassembled WGS sequence"/>
</dbReference>
<evidence type="ECO:0000313" key="9">
    <source>
        <dbReference type="EMBL" id="MFC4872268.1"/>
    </source>
</evidence>
<evidence type="ECO:0000256" key="4">
    <source>
        <dbReference type="ARBA" id="ARBA00022655"/>
    </source>
</evidence>
<dbReference type="HAMAP" id="MF_00158">
    <property type="entry name" value="PanC"/>
    <property type="match status" value="1"/>
</dbReference>
<dbReference type="InterPro" id="IPR042176">
    <property type="entry name" value="Pantoate_ligase_C"/>
</dbReference>
<comment type="subcellular location">
    <subcellularLocation>
        <location evidence="8">Cytoplasm</location>
    </subcellularLocation>
</comment>
<dbReference type="NCBIfam" id="TIGR00018">
    <property type="entry name" value="panC"/>
    <property type="match status" value="1"/>
</dbReference>
<evidence type="ECO:0000256" key="6">
    <source>
        <dbReference type="ARBA" id="ARBA00022840"/>
    </source>
</evidence>
<dbReference type="Pfam" id="PF02569">
    <property type="entry name" value="Pantoate_ligase"/>
    <property type="match status" value="1"/>
</dbReference>
<dbReference type="InterPro" id="IPR014729">
    <property type="entry name" value="Rossmann-like_a/b/a_fold"/>
</dbReference>
<evidence type="ECO:0000256" key="8">
    <source>
        <dbReference type="HAMAP-Rule" id="MF_00158"/>
    </source>
</evidence>
<dbReference type="SUPFAM" id="SSF52374">
    <property type="entry name" value="Nucleotidylyl transferase"/>
    <property type="match status" value="1"/>
</dbReference>
<dbReference type="EC" id="6.3.2.1" evidence="8"/>